<dbReference type="RefSeq" id="WP_393173647.1">
    <property type="nucleotide sequence ID" value="NZ_JBICRM010000034.1"/>
</dbReference>
<reference evidence="1 2" key="1">
    <citation type="submission" date="2024-10" db="EMBL/GenBank/DDBJ databases">
        <authorList>
            <person name="Topkara A.R."/>
            <person name="Saygin H."/>
        </authorList>
    </citation>
    <scope>NUCLEOTIDE SEQUENCE [LARGE SCALE GENOMIC DNA]</scope>
    <source>
        <strain evidence="1 2">M3C6</strain>
    </source>
</reference>
<keyword evidence="2" id="KW-1185">Reference proteome</keyword>
<proteinExistence type="predicted"/>
<dbReference type="EMBL" id="JBICRM010000034">
    <property type="protein sequence ID" value="MFG1709151.1"/>
    <property type="molecule type" value="Genomic_DNA"/>
</dbReference>
<organism evidence="1 2">
    <name type="scientific">Nonomuraea marmarensis</name>
    <dbReference type="NCBI Taxonomy" id="3351344"/>
    <lineage>
        <taxon>Bacteria</taxon>
        <taxon>Bacillati</taxon>
        <taxon>Actinomycetota</taxon>
        <taxon>Actinomycetes</taxon>
        <taxon>Streptosporangiales</taxon>
        <taxon>Streptosporangiaceae</taxon>
        <taxon>Nonomuraea</taxon>
    </lineage>
</organism>
<protein>
    <submittedName>
        <fullName evidence="1">Uncharacterized protein</fullName>
    </submittedName>
</protein>
<name>A0ABW7ARX0_9ACTN</name>
<sequence length="142" mass="15479">MTWNSVLNAVPETVVEALDAINTRVGWPRQRPDPCAGHMVSQHEPVDGIDVSIDSTSVEVRVAGITVGVGARWQAIGNAYVFCLLPHTSALESPYLTGLYQGGAINAFQHHLLVSHGTHRYDCSSLAPRDRWCRICRGDTDA</sequence>
<gene>
    <name evidence="1" type="ORF">ACFLIM_38765</name>
</gene>
<comment type="caution">
    <text evidence="1">The sequence shown here is derived from an EMBL/GenBank/DDBJ whole genome shotgun (WGS) entry which is preliminary data.</text>
</comment>
<accession>A0ABW7ARX0</accession>
<dbReference type="Proteomes" id="UP001603978">
    <property type="component" value="Unassembled WGS sequence"/>
</dbReference>
<evidence type="ECO:0000313" key="2">
    <source>
        <dbReference type="Proteomes" id="UP001603978"/>
    </source>
</evidence>
<evidence type="ECO:0000313" key="1">
    <source>
        <dbReference type="EMBL" id="MFG1709151.1"/>
    </source>
</evidence>